<dbReference type="Pfam" id="PF13377">
    <property type="entry name" value="Peripla_BP_3"/>
    <property type="match status" value="1"/>
</dbReference>
<dbReference type="CDD" id="cd01392">
    <property type="entry name" value="HTH_LacI"/>
    <property type="match status" value="1"/>
</dbReference>
<protein>
    <submittedName>
        <fullName evidence="5">DNA-binding LacI/PurR family transcriptional regulator</fullName>
    </submittedName>
</protein>
<evidence type="ECO:0000313" key="5">
    <source>
        <dbReference type="EMBL" id="MDQ0394164.1"/>
    </source>
</evidence>
<evidence type="ECO:0000256" key="1">
    <source>
        <dbReference type="ARBA" id="ARBA00023015"/>
    </source>
</evidence>
<dbReference type="Gene3D" id="1.10.260.40">
    <property type="entry name" value="lambda repressor-like DNA-binding domains"/>
    <property type="match status" value="1"/>
</dbReference>
<dbReference type="Proteomes" id="UP001237448">
    <property type="component" value="Unassembled WGS sequence"/>
</dbReference>
<evidence type="ECO:0000313" key="6">
    <source>
        <dbReference type="Proteomes" id="UP001237448"/>
    </source>
</evidence>
<dbReference type="Pfam" id="PF00356">
    <property type="entry name" value="LacI"/>
    <property type="match status" value="1"/>
</dbReference>
<feature type="domain" description="HTH lacI-type" evidence="4">
    <location>
        <begin position="1"/>
        <end position="42"/>
    </location>
</feature>
<comment type="caution">
    <text evidence="5">The sequence shown here is derived from an EMBL/GenBank/DDBJ whole genome shotgun (WGS) entry which is preliminary data.</text>
</comment>
<reference evidence="5 6" key="1">
    <citation type="submission" date="2023-07" db="EMBL/GenBank/DDBJ databases">
        <title>Genomic Encyclopedia of Type Strains, Phase IV (KMG-IV): sequencing the most valuable type-strain genomes for metagenomic binning, comparative biology and taxonomic classification.</title>
        <authorList>
            <person name="Goeker M."/>
        </authorList>
    </citation>
    <scope>NUCLEOTIDE SEQUENCE [LARGE SCALE GENOMIC DNA]</scope>
    <source>
        <strain evidence="5 6">DSM 5896</strain>
    </source>
</reference>
<organism evidence="5 6">
    <name type="scientific">Labrys monachus</name>
    <dbReference type="NCBI Taxonomy" id="217067"/>
    <lineage>
        <taxon>Bacteria</taxon>
        <taxon>Pseudomonadati</taxon>
        <taxon>Pseudomonadota</taxon>
        <taxon>Alphaproteobacteria</taxon>
        <taxon>Hyphomicrobiales</taxon>
        <taxon>Xanthobacteraceae</taxon>
        <taxon>Labrys</taxon>
    </lineage>
</organism>
<dbReference type="Gene3D" id="3.40.50.2300">
    <property type="match status" value="2"/>
</dbReference>
<evidence type="ECO:0000256" key="2">
    <source>
        <dbReference type="ARBA" id="ARBA00023125"/>
    </source>
</evidence>
<dbReference type="InterPro" id="IPR046335">
    <property type="entry name" value="LacI/GalR-like_sensor"/>
</dbReference>
<dbReference type="InterPro" id="IPR000843">
    <property type="entry name" value="HTH_LacI"/>
</dbReference>
<evidence type="ECO:0000256" key="3">
    <source>
        <dbReference type="ARBA" id="ARBA00023163"/>
    </source>
</evidence>
<dbReference type="PANTHER" id="PTHR30146:SF109">
    <property type="entry name" value="HTH-TYPE TRANSCRIPTIONAL REGULATOR GALS"/>
    <property type="match status" value="1"/>
</dbReference>
<evidence type="ECO:0000259" key="4">
    <source>
        <dbReference type="PROSITE" id="PS50932"/>
    </source>
</evidence>
<name>A0ABU0FHS8_9HYPH</name>
<sequence>MATVSNVLNGKPSVSQGFITRVRAAVDELGYVADSHASRLRSGKHSLAGVVVPDLSNPMFGAFVSTLERLARDDGFDLLVVSSANDPDQEAERLRSIRSWRPAGLIVIPCDGRLSARLPRGGNPPIVVADRIPDDGGFDLVAVDNAKSAAAIAAHLAGEGHRTCLVAGSMLAISNVRERWEGAAAAAGPMAIEMVESGLDRGVIRDRLRARLSAGTRPDALFTLDHLTTLVAYQLLAELGVSIPRDIAFASFDDTEWMHLVTPPITAVRQPVEEMARAAWTQFIRRLSGGDAVPRTLRLSCAIEIRGSSLRRTGLPDNAAA</sequence>
<gene>
    <name evidence="5" type="ORF">J3R73_003956</name>
</gene>
<dbReference type="EMBL" id="JAUSVK010000001">
    <property type="protein sequence ID" value="MDQ0394164.1"/>
    <property type="molecule type" value="Genomic_DNA"/>
</dbReference>
<dbReference type="CDD" id="cd06267">
    <property type="entry name" value="PBP1_LacI_sugar_binding-like"/>
    <property type="match status" value="1"/>
</dbReference>
<proteinExistence type="predicted"/>
<keyword evidence="3" id="KW-0804">Transcription</keyword>
<dbReference type="SMART" id="SM00354">
    <property type="entry name" value="HTH_LACI"/>
    <property type="match status" value="1"/>
</dbReference>
<accession>A0ABU0FHS8</accession>
<dbReference type="PANTHER" id="PTHR30146">
    <property type="entry name" value="LACI-RELATED TRANSCRIPTIONAL REPRESSOR"/>
    <property type="match status" value="1"/>
</dbReference>
<keyword evidence="2 5" id="KW-0238">DNA-binding</keyword>
<dbReference type="PROSITE" id="PS50932">
    <property type="entry name" value="HTH_LACI_2"/>
    <property type="match status" value="1"/>
</dbReference>
<keyword evidence="1" id="KW-0805">Transcription regulation</keyword>
<dbReference type="GO" id="GO:0003677">
    <property type="term" value="F:DNA binding"/>
    <property type="evidence" value="ECO:0007669"/>
    <property type="project" value="UniProtKB-KW"/>
</dbReference>
<keyword evidence="6" id="KW-1185">Reference proteome</keyword>
<dbReference type="SUPFAM" id="SSF53822">
    <property type="entry name" value="Periplasmic binding protein-like I"/>
    <property type="match status" value="1"/>
</dbReference>
<dbReference type="InterPro" id="IPR010982">
    <property type="entry name" value="Lambda_DNA-bd_dom_sf"/>
</dbReference>
<dbReference type="SUPFAM" id="SSF47413">
    <property type="entry name" value="lambda repressor-like DNA-binding domains"/>
    <property type="match status" value="1"/>
</dbReference>
<dbReference type="InterPro" id="IPR028082">
    <property type="entry name" value="Peripla_BP_I"/>
</dbReference>